<dbReference type="Pfam" id="PF11655">
    <property type="entry name" value="DUF2589"/>
    <property type="match status" value="1"/>
</dbReference>
<evidence type="ECO:0008006" key="2">
    <source>
        <dbReference type="Google" id="ProtNLM"/>
    </source>
</evidence>
<proteinExistence type="predicted"/>
<organism evidence="1">
    <name type="scientific">uncultured Caudovirales phage</name>
    <dbReference type="NCBI Taxonomy" id="2100421"/>
    <lineage>
        <taxon>Viruses</taxon>
        <taxon>Duplodnaviria</taxon>
        <taxon>Heunggongvirae</taxon>
        <taxon>Uroviricota</taxon>
        <taxon>Caudoviricetes</taxon>
        <taxon>Peduoviridae</taxon>
        <taxon>Maltschvirus</taxon>
        <taxon>Maltschvirus maltsch</taxon>
    </lineage>
</organism>
<dbReference type="InterPro" id="IPR024510">
    <property type="entry name" value="DUF2589"/>
</dbReference>
<evidence type="ECO:0000313" key="1">
    <source>
        <dbReference type="EMBL" id="CAB4219003.1"/>
    </source>
</evidence>
<sequence length="199" mass="21540">MADIAQQFAGLPIEDLIVSPIVGMAKGQAKLNDVTWKYISEVAFVTDKDGKTQARSLDVEMNRVVTDGTTGEQTVQTLYSKVPMLPLVPLPSLAITSADIEFTMEVKTSEVDKSSEDKEGSFSASASGGFWGMKYSVSMAGKVATHKENTRSTDNSAKYNVKVHAEQLPATEGMLKLSDYLTQMLEPSLIPLTADPQSK</sequence>
<reference evidence="1" key="1">
    <citation type="submission" date="2020-05" db="EMBL/GenBank/DDBJ databases">
        <authorList>
            <person name="Chiriac C."/>
            <person name="Salcher M."/>
            <person name="Ghai R."/>
            <person name="Kavagutti S V."/>
        </authorList>
    </citation>
    <scope>NUCLEOTIDE SEQUENCE</scope>
</reference>
<name>A0A6J5SU60_9CAUD</name>
<gene>
    <name evidence="1" type="ORF">UFOVP1604_86</name>
</gene>
<accession>A0A6J5SU60</accession>
<dbReference type="EMBL" id="LR797474">
    <property type="protein sequence ID" value="CAB4219003.1"/>
    <property type="molecule type" value="Genomic_DNA"/>
</dbReference>
<protein>
    <recommendedName>
        <fullName evidence="2">DUF2589 domain-containing protein</fullName>
    </recommendedName>
</protein>